<keyword evidence="2" id="KW-1185">Reference proteome</keyword>
<evidence type="ECO:0000313" key="2">
    <source>
        <dbReference type="Proteomes" id="UP000319908"/>
    </source>
</evidence>
<gene>
    <name evidence="1" type="ORF">Poly21_03320</name>
</gene>
<dbReference type="Proteomes" id="UP000319908">
    <property type="component" value="Unassembled WGS sequence"/>
</dbReference>
<sequence>MIGYDQPTFQSMRRIDQARRTTRYQFRITGISADEDVVRLSGTDDGVALSFDE</sequence>
<name>A0A5C6C2F0_9BACT</name>
<dbReference type="AlphaFoldDB" id="A0A5C6C2F0"/>
<comment type="caution">
    <text evidence="1">The sequence shown here is derived from an EMBL/GenBank/DDBJ whole genome shotgun (WGS) entry which is preliminary data.</text>
</comment>
<organism evidence="1 2">
    <name type="scientific">Allorhodopirellula heiligendammensis</name>
    <dbReference type="NCBI Taxonomy" id="2714739"/>
    <lineage>
        <taxon>Bacteria</taxon>
        <taxon>Pseudomonadati</taxon>
        <taxon>Planctomycetota</taxon>
        <taxon>Planctomycetia</taxon>
        <taxon>Pirellulales</taxon>
        <taxon>Pirellulaceae</taxon>
        <taxon>Allorhodopirellula</taxon>
    </lineage>
</organism>
<proteinExistence type="predicted"/>
<dbReference type="EMBL" id="SJPU01000001">
    <property type="protein sequence ID" value="TWU18177.1"/>
    <property type="molecule type" value="Genomic_DNA"/>
</dbReference>
<evidence type="ECO:0000313" key="1">
    <source>
        <dbReference type="EMBL" id="TWU18177.1"/>
    </source>
</evidence>
<protein>
    <submittedName>
        <fullName evidence="1">Uncharacterized protein</fullName>
    </submittedName>
</protein>
<reference evidence="1 2" key="1">
    <citation type="journal article" date="2020" name="Antonie Van Leeuwenhoek">
        <title>Rhodopirellula heiligendammensis sp. nov., Rhodopirellula pilleata sp. nov., and Rhodopirellula solitaria sp. nov. isolated from natural or artificial marine surfaces in Northern Germany and California, USA, and emended description of the genus Rhodopirellula.</title>
        <authorList>
            <person name="Kallscheuer N."/>
            <person name="Wiegand S."/>
            <person name="Jogler M."/>
            <person name="Boedeker C."/>
            <person name="Peeters S.H."/>
            <person name="Rast P."/>
            <person name="Heuer A."/>
            <person name="Jetten M.S.M."/>
            <person name="Rohde M."/>
            <person name="Jogler C."/>
        </authorList>
    </citation>
    <scope>NUCLEOTIDE SEQUENCE [LARGE SCALE GENOMIC DNA]</scope>
    <source>
        <strain evidence="1 2">Poly21</strain>
    </source>
</reference>
<accession>A0A5C6C2F0</accession>